<dbReference type="GO" id="GO:0050660">
    <property type="term" value="F:flavin adenine dinucleotide binding"/>
    <property type="evidence" value="ECO:0007669"/>
    <property type="project" value="InterPro"/>
</dbReference>
<keyword evidence="2" id="KW-0285">Flavoprotein</keyword>
<evidence type="ECO:0000256" key="4">
    <source>
        <dbReference type="ARBA" id="ARBA00023002"/>
    </source>
</evidence>
<keyword evidence="4" id="KW-0560">Oxidoreductase</keyword>
<dbReference type="Proteomes" id="UP000696280">
    <property type="component" value="Unassembled WGS sequence"/>
</dbReference>
<dbReference type="InterPro" id="IPR020946">
    <property type="entry name" value="Flavin_mOase-like"/>
</dbReference>
<evidence type="ECO:0008006" key="7">
    <source>
        <dbReference type="Google" id="ProtNLM"/>
    </source>
</evidence>
<dbReference type="EMBL" id="CAJVRL010000068">
    <property type="protein sequence ID" value="CAG8956079.1"/>
    <property type="molecule type" value="Genomic_DNA"/>
</dbReference>
<protein>
    <recommendedName>
        <fullName evidence="7">Thiol-specific monooxygenase</fullName>
    </recommendedName>
</protein>
<dbReference type="Gene3D" id="3.50.50.60">
    <property type="entry name" value="FAD/NAD(P)-binding domain"/>
    <property type="match status" value="2"/>
</dbReference>
<dbReference type="SUPFAM" id="SSF51905">
    <property type="entry name" value="FAD/NAD(P)-binding domain"/>
    <property type="match status" value="2"/>
</dbReference>
<dbReference type="GO" id="GO:0050661">
    <property type="term" value="F:NADP binding"/>
    <property type="evidence" value="ECO:0007669"/>
    <property type="project" value="InterPro"/>
</dbReference>
<dbReference type="GO" id="GO:0004499">
    <property type="term" value="F:N,N-dimethylaniline monooxygenase activity"/>
    <property type="evidence" value="ECO:0007669"/>
    <property type="project" value="InterPro"/>
</dbReference>
<gene>
    <name evidence="5" type="ORF">HYFRA_00011863</name>
</gene>
<name>A0A9N9KZ04_9HELO</name>
<evidence type="ECO:0000256" key="2">
    <source>
        <dbReference type="ARBA" id="ARBA00022630"/>
    </source>
</evidence>
<dbReference type="Pfam" id="PF00743">
    <property type="entry name" value="FMO-like"/>
    <property type="match status" value="2"/>
</dbReference>
<sequence>PTISTSSQQVRMKPIKSVAIIGCGPAGLISIDALAQEQVFDTIRVFERRERPGGCWIDDPEDHIQELPDLNKIAARNPEEQIQIPDVLPIVKERSDLYRFDETSIYPTLETNIDAQAMEFSQEPFPGERTAFNVERHGKDSPFRHWKAVRGYLESLVNRRGYEKFVSYGTFVELVGKDQDGGWVLTLRQVVEGGKEEKWWTERFDAVVVASGHYHVPFIPHVDGLSAFATAFPGSVQHSKSYRKPEVYKDKRVVVVGASISGPDISFNLADIAEAPVHSVVRGRYHPYFGDYAFQHPNIFRRPPITHVVADVENNIRTVSFEDGTKLENVDHIIFATGYSWTLPFLPTLATTIRNNRLPNLYQHIFPHHEETLVFVGAIAAGFTFKVFEWQAVLVARYLAGRIQLPPLEERIKWEEDRIAEKGDGVPFTAIYPKFEEYFEEIREMAGEPDGKGRKLPVWEKQWREGFDAAHLVRIAMWKRGNERARERIEAGKRNSEGISAQV</sequence>
<reference evidence="5" key="1">
    <citation type="submission" date="2021-07" db="EMBL/GenBank/DDBJ databases">
        <authorList>
            <person name="Durling M."/>
        </authorList>
    </citation>
    <scope>NUCLEOTIDE SEQUENCE</scope>
</reference>
<dbReference type="AlphaFoldDB" id="A0A9N9KZ04"/>
<dbReference type="InterPro" id="IPR050346">
    <property type="entry name" value="FMO-like"/>
</dbReference>
<evidence type="ECO:0000313" key="6">
    <source>
        <dbReference type="Proteomes" id="UP000696280"/>
    </source>
</evidence>
<evidence type="ECO:0000256" key="3">
    <source>
        <dbReference type="ARBA" id="ARBA00022827"/>
    </source>
</evidence>
<dbReference type="OrthoDB" id="66881at2759"/>
<feature type="non-terminal residue" evidence="5">
    <location>
        <position position="1"/>
    </location>
</feature>
<proteinExistence type="inferred from homology"/>
<evidence type="ECO:0000313" key="5">
    <source>
        <dbReference type="EMBL" id="CAG8956079.1"/>
    </source>
</evidence>
<keyword evidence="6" id="KW-1185">Reference proteome</keyword>
<accession>A0A9N9KZ04</accession>
<dbReference type="PRINTS" id="PR00419">
    <property type="entry name" value="ADXRDTASE"/>
</dbReference>
<evidence type="ECO:0000256" key="1">
    <source>
        <dbReference type="ARBA" id="ARBA00009183"/>
    </source>
</evidence>
<keyword evidence="3" id="KW-0274">FAD</keyword>
<dbReference type="PANTHER" id="PTHR23023">
    <property type="entry name" value="DIMETHYLANILINE MONOOXYGENASE"/>
    <property type="match status" value="1"/>
</dbReference>
<comment type="similarity">
    <text evidence="1">Belongs to the FMO family.</text>
</comment>
<dbReference type="InterPro" id="IPR036188">
    <property type="entry name" value="FAD/NAD-bd_sf"/>
</dbReference>
<comment type="caution">
    <text evidence="5">The sequence shown here is derived from an EMBL/GenBank/DDBJ whole genome shotgun (WGS) entry which is preliminary data.</text>
</comment>
<organism evidence="5 6">
    <name type="scientific">Hymenoscyphus fraxineus</name>
    <dbReference type="NCBI Taxonomy" id="746836"/>
    <lineage>
        <taxon>Eukaryota</taxon>
        <taxon>Fungi</taxon>
        <taxon>Dikarya</taxon>
        <taxon>Ascomycota</taxon>
        <taxon>Pezizomycotina</taxon>
        <taxon>Leotiomycetes</taxon>
        <taxon>Helotiales</taxon>
        <taxon>Helotiaceae</taxon>
        <taxon>Hymenoscyphus</taxon>
    </lineage>
</organism>